<evidence type="ECO:0000256" key="1">
    <source>
        <dbReference type="ARBA" id="ARBA00022448"/>
    </source>
</evidence>
<keyword evidence="1" id="KW-0813">Transport</keyword>
<gene>
    <name evidence="6" type="ORF">PG2093B_1194</name>
</gene>
<accession>A0A4Q4ZZS0</accession>
<evidence type="ECO:0000256" key="2">
    <source>
        <dbReference type="ARBA" id="ARBA00022741"/>
    </source>
</evidence>
<dbReference type="InterPro" id="IPR025302">
    <property type="entry name" value="DrrA1/2-like_C"/>
</dbReference>
<dbReference type="EMBL" id="RYUH01000011">
    <property type="protein sequence ID" value="RYQ10100.1"/>
    <property type="molecule type" value="Genomic_DNA"/>
</dbReference>
<dbReference type="Gene3D" id="3.40.50.300">
    <property type="entry name" value="P-loop containing nucleotide triphosphate hydrolases"/>
    <property type="match status" value="1"/>
</dbReference>
<proteinExistence type="predicted"/>
<dbReference type="AlphaFoldDB" id="A0A4Q4ZZS0"/>
<evidence type="ECO:0000313" key="6">
    <source>
        <dbReference type="EMBL" id="RYQ10100.1"/>
    </source>
</evidence>
<protein>
    <submittedName>
        <fullName evidence="6">ABC transporter ATP-binding protein</fullName>
    </submittedName>
</protein>
<dbReference type="InterPro" id="IPR003593">
    <property type="entry name" value="AAA+_ATPase"/>
</dbReference>
<dbReference type="Pfam" id="PF00005">
    <property type="entry name" value="ABC_tran"/>
    <property type="match status" value="1"/>
</dbReference>
<reference evidence="6 7" key="1">
    <citation type="submission" date="2018-12" db="EMBL/GenBank/DDBJ databases">
        <title>Unveiling genomic diversity among members of the Bifidobacterium pseudolongum species, a widely distributed gut commensal of the animal kingdom.</title>
        <authorList>
            <person name="Lugli G.A."/>
            <person name="Duranti S."/>
            <person name="Albert K."/>
            <person name="Mancabelli L."/>
            <person name="Napoli S."/>
            <person name="Viappiani A."/>
            <person name="Anzalone R."/>
            <person name="Longhi G."/>
            <person name="Milani C."/>
            <person name="Turroni F."/>
            <person name="Alessandri G."/>
            <person name="Sela D.A."/>
            <person name="Van Sinderen D."/>
            <person name="Ventura M."/>
        </authorList>
    </citation>
    <scope>NUCLEOTIDE SEQUENCE [LARGE SCALE GENOMIC DNA]</scope>
    <source>
        <strain evidence="6 7">2093B</strain>
    </source>
</reference>
<feature type="domain" description="ABC transporter" evidence="5">
    <location>
        <begin position="26"/>
        <end position="256"/>
    </location>
</feature>
<comment type="caution">
    <text evidence="6">The sequence shown here is derived from an EMBL/GenBank/DDBJ whole genome shotgun (WGS) entry which is preliminary data.</text>
</comment>
<feature type="compositionally biased region" description="Low complexity" evidence="4">
    <location>
        <begin position="11"/>
        <end position="22"/>
    </location>
</feature>
<dbReference type="RefSeq" id="WP_129897744.1">
    <property type="nucleotide sequence ID" value="NZ_RYUH01000011.1"/>
</dbReference>
<dbReference type="GO" id="GO:0005524">
    <property type="term" value="F:ATP binding"/>
    <property type="evidence" value="ECO:0007669"/>
    <property type="project" value="UniProtKB-KW"/>
</dbReference>
<keyword evidence="2" id="KW-0547">Nucleotide-binding</keyword>
<keyword evidence="3 6" id="KW-0067">ATP-binding</keyword>
<name>A0A4Q4ZZS0_9BIFI</name>
<dbReference type="SUPFAM" id="SSF52540">
    <property type="entry name" value="P-loop containing nucleoside triphosphate hydrolases"/>
    <property type="match status" value="1"/>
</dbReference>
<feature type="region of interest" description="Disordered" evidence="4">
    <location>
        <begin position="1"/>
        <end position="22"/>
    </location>
</feature>
<evidence type="ECO:0000256" key="4">
    <source>
        <dbReference type="SAM" id="MobiDB-lite"/>
    </source>
</evidence>
<organism evidence="6 7">
    <name type="scientific">Bifidobacterium pseudolongum subsp. globosum</name>
    <dbReference type="NCBI Taxonomy" id="1690"/>
    <lineage>
        <taxon>Bacteria</taxon>
        <taxon>Bacillati</taxon>
        <taxon>Actinomycetota</taxon>
        <taxon>Actinomycetes</taxon>
        <taxon>Bifidobacteriales</taxon>
        <taxon>Bifidobacteriaceae</taxon>
        <taxon>Bifidobacterium</taxon>
    </lineage>
</organism>
<evidence type="ECO:0000256" key="3">
    <source>
        <dbReference type="ARBA" id="ARBA00022840"/>
    </source>
</evidence>
<dbReference type="SMART" id="SM00382">
    <property type="entry name" value="AAA"/>
    <property type="match status" value="1"/>
</dbReference>
<dbReference type="PANTHER" id="PTHR43582:SF2">
    <property type="entry name" value="LINEARMYCIN RESISTANCE ATP-BINDING PROTEIN LNRL"/>
    <property type="match status" value="1"/>
</dbReference>
<dbReference type="Pfam" id="PF13732">
    <property type="entry name" value="DrrA1-3_C"/>
    <property type="match status" value="1"/>
</dbReference>
<evidence type="ECO:0000313" key="7">
    <source>
        <dbReference type="Proteomes" id="UP000292568"/>
    </source>
</evidence>
<dbReference type="PROSITE" id="PS50893">
    <property type="entry name" value="ABC_TRANSPORTER_2"/>
    <property type="match status" value="1"/>
</dbReference>
<dbReference type="GO" id="GO:0016887">
    <property type="term" value="F:ATP hydrolysis activity"/>
    <property type="evidence" value="ECO:0007669"/>
    <property type="project" value="InterPro"/>
</dbReference>
<dbReference type="PANTHER" id="PTHR43582">
    <property type="entry name" value="LINEARMYCIN RESISTANCE ATP-BINDING PROTEIN LNRL"/>
    <property type="match status" value="1"/>
</dbReference>
<dbReference type="Proteomes" id="UP000292568">
    <property type="component" value="Unassembled WGS sequence"/>
</dbReference>
<dbReference type="InterPro" id="IPR027417">
    <property type="entry name" value="P-loop_NTPase"/>
</dbReference>
<dbReference type="InterPro" id="IPR003439">
    <property type="entry name" value="ABC_transporter-like_ATP-bd"/>
</dbReference>
<evidence type="ECO:0000259" key="5">
    <source>
        <dbReference type="PROSITE" id="PS50893"/>
    </source>
</evidence>
<sequence>MNTTAPIPTSAAQRTAQRTAQPTPAIRVTELVKHYGDNLALDYLSMEVRRDEIYGLLGPNGSGKTTAINCILGLLTYDSGEIRIFGEPMGPTSYDLKRRIGVVPQDIAVFNELTVEENISYFCSLYVADRARRTGLVDEAIAFVGLDDYRTYRPRKLSGGLLRRLNIACGIVHKPELIFFDEPTVAVDPQSRNAILEGIEQLNAQGSTIVYTSHYMEEVEQICDRIQIIDHGRQIALGTADELKRMIDVGERISIEAPSLTGGDDTRARTIAALRDLPAVHDVAFEQDTLTVSCVQGAHNLIDVLQALRQADVPVGHVSSHTPTLNDVFLALTGTDLRD</sequence>